<keyword evidence="6 7" id="KW-0998">Cell outer membrane</keyword>
<keyword evidence="11" id="KW-0675">Receptor</keyword>
<keyword evidence="2 7" id="KW-0813">Transport</keyword>
<evidence type="ECO:0000256" key="4">
    <source>
        <dbReference type="ARBA" id="ARBA00022692"/>
    </source>
</evidence>
<dbReference type="STRING" id="1317122.ATO12_02695"/>
<evidence type="ECO:0000259" key="10">
    <source>
        <dbReference type="Pfam" id="PF14905"/>
    </source>
</evidence>
<name>A0A023C189_9FLAO</name>
<keyword evidence="5 7" id="KW-0472">Membrane</keyword>
<evidence type="ECO:0000256" key="6">
    <source>
        <dbReference type="ARBA" id="ARBA00023237"/>
    </source>
</evidence>
<evidence type="ECO:0000256" key="1">
    <source>
        <dbReference type="ARBA" id="ARBA00004571"/>
    </source>
</evidence>
<feature type="chain" id="PRO_5005155109" evidence="8">
    <location>
        <begin position="23"/>
        <end position="789"/>
    </location>
</feature>
<dbReference type="Pfam" id="PF13715">
    <property type="entry name" value="CarbopepD_reg_2"/>
    <property type="match status" value="1"/>
</dbReference>
<evidence type="ECO:0000256" key="3">
    <source>
        <dbReference type="ARBA" id="ARBA00022452"/>
    </source>
</evidence>
<dbReference type="OrthoDB" id="8764943at2"/>
<dbReference type="AlphaFoldDB" id="A0A023C189"/>
<comment type="subcellular location">
    <subcellularLocation>
        <location evidence="1 7">Cell outer membrane</location>
        <topology evidence="1 7">Multi-pass membrane protein</topology>
    </subcellularLocation>
</comment>
<dbReference type="Gene3D" id="2.40.170.20">
    <property type="entry name" value="TonB-dependent receptor, beta-barrel domain"/>
    <property type="match status" value="1"/>
</dbReference>
<dbReference type="Proteomes" id="UP000023541">
    <property type="component" value="Unassembled WGS sequence"/>
</dbReference>
<evidence type="ECO:0000256" key="5">
    <source>
        <dbReference type="ARBA" id="ARBA00023136"/>
    </source>
</evidence>
<dbReference type="InterPro" id="IPR037066">
    <property type="entry name" value="Plug_dom_sf"/>
</dbReference>
<feature type="domain" description="TonB-dependent receptor plug" evidence="9">
    <location>
        <begin position="145"/>
        <end position="222"/>
    </location>
</feature>
<dbReference type="Gene3D" id="2.60.40.1120">
    <property type="entry name" value="Carboxypeptidase-like, regulatory domain"/>
    <property type="match status" value="1"/>
</dbReference>
<dbReference type="GO" id="GO:0009279">
    <property type="term" value="C:cell outer membrane"/>
    <property type="evidence" value="ECO:0007669"/>
    <property type="project" value="UniProtKB-SubCell"/>
</dbReference>
<dbReference type="PROSITE" id="PS52016">
    <property type="entry name" value="TONB_DEPENDENT_REC_3"/>
    <property type="match status" value="1"/>
</dbReference>
<dbReference type="PROSITE" id="PS51257">
    <property type="entry name" value="PROKAR_LIPOPROTEIN"/>
    <property type="match status" value="1"/>
</dbReference>
<dbReference type="InterPro" id="IPR036942">
    <property type="entry name" value="Beta-barrel_TonB_sf"/>
</dbReference>
<protein>
    <submittedName>
        <fullName evidence="11">TonB-dependent receptor</fullName>
    </submittedName>
</protein>
<feature type="domain" description="Outer membrane protein beta-barrel" evidence="10">
    <location>
        <begin position="379"/>
        <end position="773"/>
    </location>
</feature>
<organism evidence="11 12">
    <name type="scientific">Aquimarina atlantica</name>
    <dbReference type="NCBI Taxonomy" id="1317122"/>
    <lineage>
        <taxon>Bacteria</taxon>
        <taxon>Pseudomonadati</taxon>
        <taxon>Bacteroidota</taxon>
        <taxon>Flavobacteriia</taxon>
        <taxon>Flavobacteriales</taxon>
        <taxon>Flavobacteriaceae</taxon>
        <taxon>Aquimarina</taxon>
    </lineage>
</organism>
<reference evidence="11 12" key="1">
    <citation type="submission" date="2014-04" db="EMBL/GenBank/DDBJ databases">
        <title>Aquimarina sp. 22II-S11-z7 Genome Sequencing.</title>
        <authorList>
            <person name="Lai Q."/>
        </authorList>
    </citation>
    <scope>NUCLEOTIDE SEQUENCE [LARGE SCALE GENOMIC DNA]</scope>
    <source>
        <strain evidence="11 12">22II-S11-z7</strain>
    </source>
</reference>
<dbReference type="Pfam" id="PF14905">
    <property type="entry name" value="OMP_b-brl_3"/>
    <property type="match status" value="1"/>
</dbReference>
<comment type="caution">
    <text evidence="11">The sequence shown here is derived from an EMBL/GenBank/DDBJ whole genome shotgun (WGS) entry which is preliminary data.</text>
</comment>
<keyword evidence="12" id="KW-1185">Reference proteome</keyword>
<feature type="signal peptide" evidence="8">
    <location>
        <begin position="1"/>
        <end position="22"/>
    </location>
</feature>
<dbReference type="Pfam" id="PF07715">
    <property type="entry name" value="Plug"/>
    <property type="match status" value="1"/>
</dbReference>
<dbReference type="RefSeq" id="WP_034238366.1">
    <property type="nucleotide sequence ID" value="NZ_AQRA01000001.1"/>
</dbReference>
<accession>A0A023C189</accession>
<evidence type="ECO:0000256" key="7">
    <source>
        <dbReference type="PROSITE-ProRule" id="PRU01360"/>
    </source>
</evidence>
<gene>
    <name evidence="11" type="ORF">ATO12_02695</name>
</gene>
<dbReference type="InterPro" id="IPR008969">
    <property type="entry name" value="CarboxyPept-like_regulatory"/>
</dbReference>
<comment type="similarity">
    <text evidence="7">Belongs to the TonB-dependent receptor family.</text>
</comment>
<dbReference type="SUPFAM" id="SSF56935">
    <property type="entry name" value="Porins"/>
    <property type="match status" value="1"/>
</dbReference>
<evidence type="ECO:0000256" key="8">
    <source>
        <dbReference type="SAM" id="SignalP"/>
    </source>
</evidence>
<evidence type="ECO:0000259" key="9">
    <source>
        <dbReference type="Pfam" id="PF07715"/>
    </source>
</evidence>
<dbReference type="PANTHER" id="PTHR40980:SF4">
    <property type="entry name" value="TONB-DEPENDENT RECEPTOR-LIKE BETA-BARREL DOMAIN-CONTAINING PROTEIN"/>
    <property type="match status" value="1"/>
</dbReference>
<evidence type="ECO:0000313" key="12">
    <source>
        <dbReference type="Proteomes" id="UP000023541"/>
    </source>
</evidence>
<dbReference type="InterPro" id="IPR039426">
    <property type="entry name" value="TonB-dep_rcpt-like"/>
</dbReference>
<keyword evidence="3 7" id="KW-1134">Transmembrane beta strand</keyword>
<keyword evidence="4 7" id="KW-0812">Transmembrane</keyword>
<keyword evidence="8" id="KW-0732">Signal</keyword>
<evidence type="ECO:0000313" key="11">
    <source>
        <dbReference type="EMBL" id="EZH75718.1"/>
    </source>
</evidence>
<dbReference type="InterPro" id="IPR012910">
    <property type="entry name" value="Plug_dom"/>
</dbReference>
<dbReference type="InterPro" id="IPR041700">
    <property type="entry name" value="OMP_b-brl_3"/>
</dbReference>
<evidence type="ECO:0000256" key="2">
    <source>
        <dbReference type="ARBA" id="ARBA00022448"/>
    </source>
</evidence>
<proteinExistence type="inferred from homology"/>
<dbReference type="eggNOG" id="COG4771">
    <property type="taxonomic scope" value="Bacteria"/>
</dbReference>
<dbReference type="PANTHER" id="PTHR40980">
    <property type="entry name" value="PLUG DOMAIN-CONTAINING PROTEIN"/>
    <property type="match status" value="1"/>
</dbReference>
<dbReference type="SUPFAM" id="SSF49464">
    <property type="entry name" value="Carboxypeptidase regulatory domain-like"/>
    <property type="match status" value="1"/>
</dbReference>
<sequence length="789" mass="89132">MKRIFLVTNFFLILFTSCIVNAQSKTISGKIVEATSQQPIEFATVLIADKTTQKPITGTTTSGDGSFEFSTVESNFIIEVSFIGFQKKTLSTYQIKKGNIDLGIIRLEEDKEQLDEVVVSAEVSQTVFKLDKRVFNVGKDLSNAGASALEVLNNVPSVNVNIEGQISLRGSQGVQMLVNGKPSVLTDQGSNALGTITAEMIDRIEVITNPSAKYDAEGTSGIINIVLKKEEKRGLNGSISLNVGTPNSNSIGVSLNKRTEKFNLFTQLGVGHRTFPTERVSENNDLINNTKLRSVGDGDKNETFYNILLGTDYHLNDSNVFTLSGSFAYEVEDENSTNLFSFNESEILTQSWTRTEETEATNPKWQYEFQYKKDFENHEDHDLLFSALGSFFGKDQSSDFKDRTSFGSRENFDQQTATDFKEARYTFKLDYTRPFAKRYTIELGSQYILNDVSNDYQVGTLENGNLVIDPNLTNLFDYNQNVLGVYATLGFEGDKWGVKGGLRLENTDLKTILKNTNEENTQNYTNLFPSAHVSYKISDHVSLQTGYSKRVYRPRLWDLNPFFNIRNNFNISTGNPNLQPEFTDSYELTSIFKIGKTSFNLGMYHHYTKDVIEDVTTFEDGISTRFPINAGTNNTKGIEFNTKYSPFKWGTITADFNWNTFNRKGSFEGNSLDFDGTRWNSRATAKIKLPAGFDFEVSGNYRSRFKTIQGQQEDNLFANLGLRKKLFKGKIVANLSVRDIFETRVFEFTTDQPNFSTYNRNQRGRFITFSLSYGFGKGEAMQYSGSRRF</sequence>
<dbReference type="Gene3D" id="2.170.130.10">
    <property type="entry name" value="TonB-dependent receptor, plug domain"/>
    <property type="match status" value="1"/>
</dbReference>
<dbReference type="EMBL" id="AQRA01000001">
    <property type="protein sequence ID" value="EZH75718.1"/>
    <property type="molecule type" value="Genomic_DNA"/>
</dbReference>